<keyword evidence="3 5" id="KW-0647">Proteasome</keyword>
<protein>
    <recommendedName>
        <fullName evidence="6">Proteasome subunit alpha type</fullName>
    </recommendedName>
</protein>
<dbReference type="FunCoup" id="B3SAI5">
    <property type="interactions" value="2173"/>
</dbReference>
<dbReference type="Pfam" id="PF10584">
    <property type="entry name" value="Proteasome_A_N"/>
    <property type="match status" value="1"/>
</dbReference>
<keyword evidence="4 6" id="KW-0539">Nucleus</keyword>
<dbReference type="SUPFAM" id="SSF56235">
    <property type="entry name" value="N-terminal nucleophile aminohydrolases (Ntn hydrolases)"/>
    <property type="match status" value="1"/>
</dbReference>
<dbReference type="HOGENOM" id="CLU_035750_0_0_1"/>
<dbReference type="Pfam" id="PF00227">
    <property type="entry name" value="Proteasome"/>
    <property type="match status" value="1"/>
</dbReference>
<dbReference type="KEGG" id="tad:TRIADDRAFT_63422"/>
<comment type="similarity">
    <text evidence="5 6">Belongs to the peptidase T1A family.</text>
</comment>
<dbReference type="GO" id="GO:0043161">
    <property type="term" value="P:proteasome-mediated ubiquitin-dependent protein catabolic process"/>
    <property type="evidence" value="ECO:0000318"/>
    <property type="project" value="GO_Central"/>
</dbReference>
<dbReference type="PANTHER" id="PTHR11599">
    <property type="entry name" value="PROTEASOME SUBUNIT ALPHA/BETA"/>
    <property type="match status" value="1"/>
</dbReference>
<dbReference type="InterPro" id="IPR050115">
    <property type="entry name" value="Proteasome_alpha"/>
</dbReference>
<evidence type="ECO:0000256" key="6">
    <source>
        <dbReference type="RuleBase" id="RU000551"/>
    </source>
</evidence>
<dbReference type="OrthoDB" id="40134at2759"/>
<evidence type="ECO:0000256" key="1">
    <source>
        <dbReference type="ARBA" id="ARBA00002000"/>
    </source>
</evidence>
<dbReference type="Proteomes" id="UP000009022">
    <property type="component" value="Unassembled WGS sequence"/>
</dbReference>
<evidence type="ECO:0000313" key="8">
    <source>
        <dbReference type="EMBL" id="EDV20266.1"/>
    </source>
</evidence>
<dbReference type="InParanoid" id="B3SAI5"/>
<dbReference type="GO" id="GO:0005737">
    <property type="term" value="C:cytoplasm"/>
    <property type="evidence" value="ECO:0007669"/>
    <property type="project" value="UniProtKB-SubCell"/>
</dbReference>
<dbReference type="SMART" id="SM00948">
    <property type="entry name" value="Proteasome_A_N"/>
    <property type="match status" value="1"/>
</dbReference>
<dbReference type="CTD" id="6758481"/>
<evidence type="ECO:0000256" key="3">
    <source>
        <dbReference type="ARBA" id="ARBA00022942"/>
    </source>
</evidence>
<dbReference type="OMA" id="RVSMYMH"/>
<dbReference type="PROSITE" id="PS00388">
    <property type="entry name" value="PROTEASOME_ALPHA_1"/>
    <property type="match status" value="1"/>
</dbReference>
<dbReference type="FunFam" id="3.60.20.10:FF:000007">
    <property type="entry name" value="Proteasome subunit alpha type"/>
    <property type="match status" value="1"/>
</dbReference>
<dbReference type="CDD" id="cd03751">
    <property type="entry name" value="proteasome_alpha_type_3"/>
    <property type="match status" value="1"/>
</dbReference>
<dbReference type="PROSITE" id="PS51475">
    <property type="entry name" value="PROTEASOME_ALPHA_2"/>
    <property type="match status" value="1"/>
</dbReference>
<dbReference type="GO" id="GO:0019773">
    <property type="term" value="C:proteasome core complex, alpha-subunit complex"/>
    <property type="evidence" value="ECO:0000318"/>
    <property type="project" value="GO_Central"/>
</dbReference>
<comment type="subcellular location">
    <subcellularLocation>
        <location evidence="6">Cytoplasm</location>
    </subcellularLocation>
    <subcellularLocation>
        <location evidence="6">Nucleus</location>
    </subcellularLocation>
</comment>
<dbReference type="AlphaFoldDB" id="B3SAI5"/>
<dbReference type="InterPro" id="IPR023332">
    <property type="entry name" value="Proteasome_alpha-type"/>
</dbReference>
<dbReference type="GO" id="GO:0005634">
    <property type="term" value="C:nucleus"/>
    <property type="evidence" value="ECO:0000318"/>
    <property type="project" value="GO_Central"/>
</dbReference>
<reference evidence="8 9" key="1">
    <citation type="journal article" date="2008" name="Nature">
        <title>The Trichoplax genome and the nature of placozoans.</title>
        <authorList>
            <person name="Srivastava M."/>
            <person name="Begovic E."/>
            <person name="Chapman J."/>
            <person name="Putnam N.H."/>
            <person name="Hellsten U."/>
            <person name="Kawashima T."/>
            <person name="Kuo A."/>
            <person name="Mitros T."/>
            <person name="Salamov A."/>
            <person name="Carpenter M.L."/>
            <person name="Signorovitch A.Y."/>
            <person name="Moreno M.A."/>
            <person name="Kamm K."/>
            <person name="Grimwood J."/>
            <person name="Schmutz J."/>
            <person name="Shapiro H."/>
            <person name="Grigoriev I.V."/>
            <person name="Buss L.W."/>
            <person name="Schierwater B."/>
            <person name="Dellaporta S.L."/>
            <person name="Rokhsar D.S."/>
        </authorList>
    </citation>
    <scope>NUCLEOTIDE SEQUENCE [LARGE SCALE GENOMIC DNA]</scope>
    <source>
        <strain evidence="8 9">Grell-BS-1999</strain>
    </source>
</reference>
<evidence type="ECO:0000256" key="5">
    <source>
        <dbReference type="PROSITE-ProRule" id="PRU00808"/>
    </source>
</evidence>
<evidence type="ECO:0000256" key="4">
    <source>
        <dbReference type="ARBA" id="ARBA00023242"/>
    </source>
</evidence>
<dbReference type="Gene3D" id="3.60.20.10">
    <property type="entry name" value="Glutamine Phosphoribosylpyrophosphate, subunit 1, domain 1"/>
    <property type="match status" value="1"/>
</dbReference>
<comment type="function">
    <text evidence="1">The proteasome is a multicatalytic proteinase complex which is characterized by its ability to cleave peptides with Arg, Phe, Tyr, Leu, and Glu adjacent to the leaving group at neutral or slightly basic pH. The proteasome has an ATP-dependent proteolytic activity.</text>
</comment>
<dbReference type="InterPro" id="IPR000426">
    <property type="entry name" value="Proteasome_asu_N"/>
</dbReference>
<accession>B3SAI5</accession>
<dbReference type="InterPro" id="IPR001353">
    <property type="entry name" value="Proteasome_sua/b"/>
</dbReference>
<dbReference type="PhylomeDB" id="B3SAI5"/>
<sequence length="252" mass="27826">MSSIGTGYDLSASQFSPDGRVFQVEYAAKAVESSGSIIAIRCKDGVVIGVEKILSSRLHEKSSNQKIYNVDRHVGMGFAGIQADGRKVVSIARDEASEYRQNYGSDVPLKQLVNRVASYIHAYTLYSSVRPFGVSAVLASYSEAYGPELYMIEPSGLYWGYRACAAGKAKQAVKTELEKIKANDMTCEEIVKEIARIIYVVHDEIKDKLFELELSWVCKATNGEHQLVPADIASEAIRLAKHAMEEDLDDDD</sequence>
<proteinExistence type="inferred from homology"/>
<keyword evidence="9" id="KW-1185">Reference proteome</keyword>
<name>B3SAI5_TRIAD</name>
<comment type="subunit">
    <text evidence="6">The 26S proteasome consists of a 20S proteasome core and two 19S regulatory subunits.</text>
</comment>
<dbReference type="RefSeq" id="XP_002117216.1">
    <property type="nucleotide sequence ID" value="XM_002117180.1"/>
</dbReference>
<dbReference type="EMBL" id="DS985261">
    <property type="protein sequence ID" value="EDV20266.1"/>
    <property type="molecule type" value="Genomic_DNA"/>
</dbReference>
<evidence type="ECO:0000259" key="7">
    <source>
        <dbReference type="PROSITE" id="PS00388"/>
    </source>
</evidence>
<gene>
    <name evidence="8" type="ORF">TRIADDRAFT_63422</name>
</gene>
<dbReference type="eggNOG" id="KOG0184">
    <property type="taxonomic scope" value="Eukaryota"/>
</dbReference>
<keyword evidence="2 6" id="KW-0963">Cytoplasm</keyword>
<evidence type="ECO:0000313" key="9">
    <source>
        <dbReference type="Proteomes" id="UP000009022"/>
    </source>
</evidence>
<dbReference type="STRING" id="10228.B3SAI5"/>
<feature type="domain" description="Proteasome alpha-type subunits" evidence="7">
    <location>
        <begin position="8"/>
        <end position="30"/>
    </location>
</feature>
<dbReference type="InterPro" id="IPR029055">
    <property type="entry name" value="Ntn_hydrolases_N"/>
</dbReference>
<organism evidence="8 9">
    <name type="scientific">Trichoplax adhaerens</name>
    <name type="common">Trichoplax reptans</name>
    <dbReference type="NCBI Taxonomy" id="10228"/>
    <lineage>
        <taxon>Eukaryota</taxon>
        <taxon>Metazoa</taxon>
        <taxon>Placozoa</taxon>
        <taxon>Uniplacotomia</taxon>
        <taxon>Trichoplacea</taxon>
        <taxon>Trichoplacidae</taxon>
        <taxon>Trichoplax</taxon>
    </lineage>
</organism>
<dbReference type="GeneID" id="6758481"/>
<evidence type="ECO:0000256" key="2">
    <source>
        <dbReference type="ARBA" id="ARBA00022490"/>
    </source>
</evidence>